<dbReference type="Pfam" id="PF01124">
    <property type="entry name" value="MAPEG"/>
    <property type="match status" value="1"/>
</dbReference>
<evidence type="ECO:0000256" key="3">
    <source>
        <dbReference type="ARBA" id="ARBA00022989"/>
    </source>
</evidence>
<dbReference type="GO" id="GO:0016020">
    <property type="term" value="C:membrane"/>
    <property type="evidence" value="ECO:0007669"/>
    <property type="project" value="UniProtKB-SubCell"/>
</dbReference>
<feature type="transmembrane region" description="Helical" evidence="5">
    <location>
        <begin position="125"/>
        <end position="146"/>
    </location>
</feature>
<evidence type="ECO:0000256" key="4">
    <source>
        <dbReference type="ARBA" id="ARBA00023136"/>
    </source>
</evidence>
<organism evidence="6 7">
    <name type="scientific">Meristemomyces frigidus</name>
    <dbReference type="NCBI Taxonomy" id="1508187"/>
    <lineage>
        <taxon>Eukaryota</taxon>
        <taxon>Fungi</taxon>
        <taxon>Dikarya</taxon>
        <taxon>Ascomycota</taxon>
        <taxon>Pezizomycotina</taxon>
        <taxon>Dothideomycetes</taxon>
        <taxon>Dothideomycetidae</taxon>
        <taxon>Mycosphaerellales</taxon>
        <taxon>Teratosphaeriaceae</taxon>
        <taxon>Meristemomyces</taxon>
    </lineage>
</organism>
<accession>A0AAN7TQC4</accession>
<evidence type="ECO:0000256" key="2">
    <source>
        <dbReference type="ARBA" id="ARBA00022692"/>
    </source>
</evidence>
<comment type="subcellular location">
    <subcellularLocation>
        <location evidence="1">Membrane</location>
    </subcellularLocation>
</comment>
<dbReference type="Gene3D" id="1.20.120.550">
    <property type="entry name" value="Membrane associated eicosanoid/glutathione metabolism-like domain"/>
    <property type="match status" value="1"/>
</dbReference>
<evidence type="ECO:0000313" key="7">
    <source>
        <dbReference type="Proteomes" id="UP001310890"/>
    </source>
</evidence>
<dbReference type="Proteomes" id="UP001310890">
    <property type="component" value="Unassembled WGS sequence"/>
</dbReference>
<dbReference type="InterPro" id="IPR001129">
    <property type="entry name" value="Membr-assoc_MAPEG"/>
</dbReference>
<evidence type="ECO:0000256" key="5">
    <source>
        <dbReference type="SAM" id="Phobius"/>
    </source>
</evidence>
<dbReference type="SUPFAM" id="SSF161084">
    <property type="entry name" value="MAPEG domain-like"/>
    <property type="match status" value="1"/>
</dbReference>
<evidence type="ECO:0000256" key="1">
    <source>
        <dbReference type="ARBA" id="ARBA00004370"/>
    </source>
</evidence>
<dbReference type="AlphaFoldDB" id="A0AAN7TQC4"/>
<keyword evidence="3 5" id="KW-1133">Transmembrane helix</keyword>
<gene>
    <name evidence="6" type="ORF">LTR62_000148</name>
</gene>
<keyword evidence="2 5" id="KW-0812">Transmembrane</keyword>
<reference evidence="6" key="1">
    <citation type="submission" date="2023-08" db="EMBL/GenBank/DDBJ databases">
        <title>Black Yeasts Isolated from many extreme environments.</title>
        <authorList>
            <person name="Coleine C."/>
            <person name="Stajich J.E."/>
            <person name="Selbmann L."/>
        </authorList>
    </citation>
    <scope>NUCLEOTIDE SEQUENCE</scope>
    <source>
        <strain evidence="6">CCFEE 5401</strain>
    </source>
</reference>
<feature type="transmembrane region" description="Helical" evidence="5">
    <location>
        <begin position="12"/>
        <end position="33"/>
    </location>
</feature>
<comment type="caution">
    <text evidence="6">The sequence shown here is derived from an EMBL/GenBank/DDBJ whole genome shotgun (WGS) entry which is preliminary data.</text>
</comment>
<dbReference type="InterPro" id="IPR023352">
    <property type="entry name" value="MAPEG-like_dom_sf"/>
</dbReference>
<evidence type="ECO:0000313" key="6">
    <source>
        <dbReference type="EMBL" id="KAK5118937.1"/>
    </source>
</evidence>
<keyword evidence="4 5" id="KW-0472">Membrane</keyword>
<dbReference type="EMBL" id="JAVRRL010000001">
    <property type="protein sequence ID" value="KAK5118937.1"/>
    <property type="molecule type" value="Genomic_DNA"/>
</dbReference>
<evidence type="ECO:0008006" key="8">
    <source>
        <dbReference type="Google" id="ProtNLM"/>
    </source>
</evidence>
<name>A0AAN7TQC4_9PEZI</name>
<proteinExistence type="predicted"/>
<sequence length="147" mass="16239">MSSALPLAGAHPLLGPLVGLVSWTFVMETWMYALRLPAMEKYKVDVHPGMTKGDMNSKLPASVRWPADNYDHLHEQPTVFYAIIFALDRLGMQDTLTVRLAWTYVALRIVHSLVQASTNAIMVRFSLFAASSVTLVGLTGLAGRAFF</sequence>
<protein>
    <recommendedName>
        <fullName evidence="8">MAPEG family protein</fullName>
    </recommendedName>
</protein>